<gene>
    <name evidence="2" type="ORF">EAS64_39950</name>
</gene>
<keyword evidence="1" id="KW-0472">Membrane</keyword>
<reference evidence="2 3" key="1">
    <citation type="submission" date="2018-11" db="EMBL/GenBank/DDBJ databases">
        <title>Trebonia kvetii gen.nov., sp.nov., a novel acidophilic actinobacterium, and proposal of the new actinobacterial family Treboniaceae fam. nov.</title>
        <authorList>
            <person name="Rapoport D."/>
            <person name="Sagova-Mareckova M."/>
            <person name="Sedlacek I."/>
            <person name="Provaznik J."/>
            <person name="Kralova S."/>
            <person name="Pavlinic D."/>
            <person name="Benes V."/>
            <person name="Kopecky J."/>
        </authorList>
    </citation>
    <scope>NUCLEOTIDE SEQUENCE [LARGE SCALE GENOMIC DNA]</scope>
    <source>
        <strain evidence="2 3">15Tr583</strain>
    </source>
</reference>
<accession>A0A6P2BLL8</accession>
<feature type="transmembrane region" description="Helical" evidence="1">
    <location>
        <begin position="72"/>
        <end position="91"/>
    </location>
</feature>
<feature type="transmembrane region" description="Helical" evidence="1">
    <location>
        <begin position="112"/>
        <end position="138"/>
    </location>
</feature>
<evidence type="ECO:0000313" key="3">
    <source>
        <dbReference type="Proteomes" id="UP000460272"/>
    </source>
</evidence>
<dbReference type="Proteomes" id="UP000460272">
    <property type="component" value="Unassembled WGS sequence"/>
</dbReference>
<feature type="transmembrane region" description="Helical" evidence="1">
    <location>
        <begin position="189"/>
        <end position="208"/>
    </location>
</feature>
<feature type="transmembrane region" description="Helical" evidence="1">
    <location>
        <begin position="37"/>
        <end position="60"/>
    </location>
</feature>
<name>A0A6P2BLL8_9ACTN</name>
<feature type="transmembrane region" description="Helical" evidence="1">
    <location>
        <begin position="239"/>
        <end position="261"/>
    </location>
</feature>
<dbReference type="RefSeq" id="WP_145861936.1">
    <property type="nucleotide sequence ID" value="NZ_RPFW01000011.1"/>
</dbReference>
<dbReference type="OrthoDB" id="3297477at2"/>
<dbReference type="EMBL" id="RPFW01000011">
    <property type="protein sequence ID" value="TVY99827.1"/>
    <property type="molecule type" value="Genomic_DNA"/>
</dbReference>
<keyword evidence="3" id="KW-1185">Reference proteome</keyword>
<keyword evidence="1" id="KW-1133">Transmembrane helix</keyword>
<comment type="caution">
    <text evidence="2">The sequence shown here is derived from an EMBL/GenBank/DDBJ whole genome shotgun (WGS) entry which is preliminary data.</text>
</comment>
<sequence>MTTATLNRQTGRATGAYGITGVARMEWRKLRSVRSTWWTLAAFAAGMTGLAILLGLKAPVHPGPDFDPTEDGFSGLAIGQLALGTLGVLALSTEFTSGSIRATFAAVPRRGLVLAAKAAVLTAVTLIAGEVLAFAAFAARQLAVPHGLAHATLGQPGVLRAILMAGVYPALIALIGLGLAALIRHTAGAIAAVVGVVFVLPLILLPFGQQNPAMKFLPEIIAENSLTAVKPVAASLSPAAGLAMLCLYAAVALAAGGYAMACRDA</sequence>
<evidence type="ECO:0000313" key="2">
    <source>
        <dbReference type="EMBL" id="TVY99827.1"/>
    </source>
</evidence>
<protein>
    <submittedName>
        <fullName evidence="2">ABC transporter permease</fullName>
    </submittedName>
</protein>
<proteinExistence type="predicted"/>
<organism evidence="2 3">
    <name type="scientific">Trebonia kvetii</name>
    <dbReference type="NCBI Taxonomy" id="2480626"/>
    <lineage>
        <taxon>Bacteria</taxon>
        <taxon>Bacillati</taxon>
        <taxon>Actinomycetota</taxon>
        <taxon>Actinomycetes</taxon>
        <taxon>Streptosporangiales</taxon>
        <taxon>Treboniaceae</taxon>
        <taxon>Trebonia</taxon>
    </lineage>
</organism>
<keyword evidence="1" id="KW-0812">Transmembrane</keyword>
<feature type="transmembrane region" description="Helical" evidence="1">
    <location>
        <begin position="158"/>
        <end position="182"/>
    </location>
</feature>
<dbReference type="AlphaFoldDB" id="A0A6P2BLL8"/>
<evidence type="ECO:0000256" key="1">
    <source>
        <dbReference type="SAM" id="Phobius"/>
    </source>
</evidence>